<dbReference type="EMBL" id="JAUHGG010000003">
    <property type="protein sequence ID" value="MDS1821097.1"/>
    <property type="molecule type" value="Genomic_DNA"/>
</dbReference>
<accession>A0AAW8PXY7</accession>
<evidence type="ECO:0000313" key="2">
    <source>
        <dbReference type="Proteomes" id="UP001253193"/>
    </source>
</evidence>
<reference evidence="1" key="1">
    <citation type="submission" date="2023-06" db="EMBL/GenBank/DDBJ databases">
        <title>Genomic Diversity of Vibrio spp. and Metagenomic Analysis of Pathogens in Florida Gulf Coastal Waters Following Hurricane Ian.</title>
        <authorList>
            <person name="Brumfield K.D."/>
        </authorList>
    </citation>
    <scope>NUCLEOTIDE SEQUENCE</scope>
    <source>
        <strain evidence="1">WBS2B-138</strain>
    </source>
</reference>
<evidence type="ECO:0000313" key="1">
    <source>
        <dbReference type="EMBL" id="MDS1821097.1"/>
    </source>
</evidence>
<dbReference type="RefSeq" id="WP_311019932.1">
    <property type="nucleotide sequence ID" value="NZ_JAUHGG010000003.1"/>
</dbReference>
<dbReference type="Proteomes" id="UP001253193">
    <property type="component" value="Unassembled WGS sequence"/>
</dbReference>
<name>A0AAW8PXY7_VIBPH</name>
<sequence length="203" mass="22920">MELNLSSSLKAVVERALKAPMYLATGSSWRRFMFEDGKVAVEPTNHPKDNHPDLTGDTALLQLMATSPQLLDALTKLLKLFDETSIEPSKQHEYLKLTIVSHLAVAKADNVEGKNNDLIRQLKMKLFNLELSGMSYLFYLDPFLKSFEAEEGWRPCQTEIKDAITRLEENTDLSVIQLINLEGIEGVVANSVYQSSDYGYLMF</sequence>
<dbReference type="AlphaFoldDB" id="A0AAW8PXY7"/>
<organism evidence="1 2">
    <name type="scientific">Vibrio parahaemolyticus</name>
    <dbReference type="NCBI Taxonomy" id="670"/>
    <lineage>
        <taxon>Bacteria</taxon>
        <taxon>Pseudomonadati</taxon>
        <taxon>Pseudomonadota</taxon>
        <taxon>Gammaproteobacteria</taxon>
        <taxon>Vibrionales</taxon>
        <taxon>Vibrionaceae</taxon>
        <taxon>Vibrio</taxon>
    </lineage>
</organism>
<comment type="caution">
    <text evidence="1">The sequence shown here is derived from an EMBL/GenBank/DDBJ whole genome shotgun (WGS) entry which is preliminary data.</text>
</comment>
<gene>
    <name evidence="1" type="ORF">QX249_10535</name>
</gene>
<protein>
    <submittedName>
        <fullName evidence="1">Uncharacterized protein</fullName>
    </submittedName>
</protein>
<proteinExistence type="predicted"/>